<evidence type="ECO:0000256" key="1">
    <source>
        <dbReference type="SAM" id="SignalP"/>
    </source>
</evidence>
<feature type="signal peptide" evidence="1">
    <location>
        <begin position="1"/>
        <end position="30"/>
    </location>
</feature>
<sequence>MSRNKLKILKKMKKIFITAALFLSAITAFCQEEENGTIYIKHPYIDVVNQSSAAYENQDWNSLTNLYSDTAKWWASGMKKFIPIADAMNEWKKDFQYFDSVKQVPQGYPDYLHYKKGDAKIVQSWYTWTGKSKKTGEMIKVPIVVFDEFNADGKISLEYIYGDFSKVVQEEGGM</sequence>
<keyword evidence="3" id="KW-1185">Reference proteome</keyword>
<dbReference type="InterPro" id="IPR032710">
    <property type="entry name" value="NTF2-like_dom_sf"/>
</dbReference>
<comment type="caution">
    <text evidence="2">The sequence shown here is derived from an EMBL/GenBank/DDBJ whole genome shotgun (WGS) entry which is preliminary data.</text>
</comment>
<dbReference type="Gene3D" id="3.10.450.50">
    <property type="match status" value="1"/>
</dbReference>
<keyword evidence="1" id="KW-0732">Signal</keyword>
<name>A0A3M9NIS7_9BACT</name>
<dbReference type="SUPFAM" id="SSF54427">
    <property type="entry name" value="NTF2-like"/>
    <property type="match status" value="1"/>
</dbReference>
<protein>
    <recommendedName>
        <fullName evidence="4">Nuclear transport factor 2 family protein</fullName>
    </recommendedName>
</protein>
<dbReference type="AlphaFoldDB" id="A0A3M9NIS7"/>
<feature type="chain" id="PRO_5017936608" description="Nuclear transport factor 2 family protein" evidence="1">
    <location>
        <begin position="31"/>
        <end position="174"/>
    </location>
</feature>
<accession>A0A3M9NIS7</accession>
<evidence type="ECO:0000313" key="2">
    <source>
        <dbReference type="EMBL" id="RNI37365.1"/>
    </source>
</evidence>
<organism evidence="2 3">
    <name type="scientific">Hanamia caeni</name>
    <dbReference type="NCBI Taxonomy" id="2294116"/>
    <lineage>
        <taxon>Bacteria</taxon>
        <taxon>Pseudomonadati</taxon>
        <taxon>Bacteroidota</taxon>
        <taxon>Chitinophagia</taxon>
        <taxon>Chitinophagales</taxon>
        <taxon>Chitinophagaceae</taxon>
        <taxon>Hanamia</taxon>
    </lineage>
</organism>
<dbReference type="Proteomes" id="UP000267223">
    <property type="component" value="Unassembled WGS sequence"/>
</dbReference>
<reference evidence="2 3" key="1">
    <citation type="submission" date="2018-11" db="EMBL/GenBank/DDBJ databases">
        <title>Draft genome sequence of Ferruginibacter sp. BO-59.</title>
        <authorList>
            <person name="Im W.T."/>
        </authorList>
    </citation>
    <scope>NUCLEOTIDE SEQUENCE [LARGE SCALE GENOMIC DNA]</scope>
    <source>
        <strain evidence="2 3">BO-59</strain>
    </source>
</reference>
<gene>
    <name evidence="2" type="ORF">EFY79_08175</name>
</gene>
<evidence type="ECO:0000313" key="3">
    <source>
        <dbReference type="Proteomes" id="UP000267223"/>
    </source>
</evidence>
<evidence type="ECO:0008006" key="4">
    <source>
        <dbReference type="Google" id="ProtNLM"/>
    </source>
</evidence>
<proteinExistence type="predicted"/>
<dbReference type="EMBL" id="RJJR01000005">
    <property type="protein sequence ID" value="RNI37365.1"/>
    <property type="molecule type" value="Genomic_DNA"/>
</dbReference>